<proteinExistence type="predicted"/>
<name>A0ABD6E782_9BILA</name>
<evidence type="ECO:0008006" key="4">
    <source>
        <dbReference type="Google" id="ProtNLM"/>
    </source>
</evidence>
<gene>
    <name evidence="2" type="ORF">AB6A40_002674</name>
</gene>
<feature type="compositionally biased region" description="Low complexity" evidence="1">
    <location>
        <begin position="177"/>
        <end position="190"/>
    </location>
</feature>
<dbReference type="Pfam" id="PF15019">
    <property type="entry name" value="C9orf72-like"/>
    <property type="match status" value="1"/>
</dbReference>
<feature type="region of interest" description="Disordered" evidence="1">
    <location>
        <begin position="159"/>
        <end position="205"/>
    </location>
</feature>
<dbReference type="InterPro" id="IPR027819">
    <property type="entry name" value="C9orf72"/>
</dbReference>
<evidence type="ECO:0000313" key="3">
    <source>
        <dbReference type="Proteomes" id="UP001608902"/>
    </source>
</evidence>
<evidence type="ECO:0000256" key="1">
    <source>
        <dbReference type="SAM" id="MobiDB-lite"/>
    </source>
</evidence>
<dbReference type="EMBL" id="JBGFUD010001222">
    <property type="protein sequence ID" value="MFH4975965.1"/>
    <property type="molecule type" value="Genomic_DNA"/>
</dbReference>
<keyword evidence="3" id="KW-1185">Reference proteome</keyword>
<comment type="caution">
    <text evidence="2">The sequence shown here is derived from an EMBL/GenBank/DDBJ whole genome shotgun (WGS) entry which is preliminary data.</text>
</comment>
<dbReference type="PANTHER" id="PTHR31855">
    <property type="entry name" value="GUANINE NUCLEOTIDE EXCHANGE C9ORF72"/>
    <property type="match status" value="1"/>
</dbReference>
<reference evidence="2 3" key="1">
    <citation type="submission" date="2024-08" db="EMBL/GenBank/DDBJ databases">
        <title>Gnathostoma spinigerum genome.</title>
        <authorList>
            <person name="Gonzalez-Bertolin B."/>
            <person name="Monzon S."/>
            <person name="Zaballos A."/>
            <person name="Jimenez P."/>
            <person name="Dekumyoy P."/>
            <person name="Varona S."/>
            <person name="Cuesta I."/>
            <person name="Sumanam S."/>
            <person name="Adisakwattana P."/>
            <person name="Gasser R.B."/>
            <person name="Hernandez-Gonzalez A."/>
            <person name="Young N.D."/>
            <person name="Perteguer M.J."/>
        </authorList>
    </citation>
    <scope>NUCLEOTIDE SEQUENCE [LARGE SCALE GENOMIC DNA]</scope>
    <source>
        <strain evidence="2">AL3</strain>
        <tissue evidence="2">Liver</tissue>
    </source>
</reference>
<evidence type="ECO:0000313" key="2">
    <source>
        <dbReference type="EMBL" id="MFH4975965.1"/>
    </source>
</evidence>
<dbReference type="PANTHER" id="PTHR31855:SF2">
    <property type="entry name" value="GUANINE NUCLEOTIDE EXCHANGE FACTOR C9ORF72"/>
    <property type="match status" value="1"/>
</dbReference>
<accession>A0ABD6E782</accession>
<dbReference type="AlphaFoldDB" id="A0ABD6E782"/>
<sequence>MEAHTCLSVYEALEDSSHTLKIALRDPCPVSKIAWSSFDYMTGPELRFVFEVVVNTTVNPADQYPSSISSSDSLSASSSASKGTSTVDYEEIDDVFSKDLLTSAVSELEVCPICMRVHESNRLLCDSYLHKSPKSKSGAINAKAFTGLAYLDDFMTDSQSTLEESPPSILENDDSQSDLLTSTASTSDWTEVGSMSTSEGPSREDLSCSVISLKKQEDNEMSQVSQSPVLLPSSQFPDTLRESPILLKNSPEEGHAVDISLLNITKASQPNRLENRMDTSNSDFVLQTMKSSTVDSGIAGTTSMHSDMSNYSAGLEVVVEQLESGSYAQCSLPTTNPKLDEGFSETAVSRDRSDSEEYENTLEAINESCSITTSDEEFIAKSVLAEQICSTQMPSNPMLQKITIVPSRQLLASSFLFPVKRSAEREKAMCAISVLMNRSKLDWYMKRQNTIEMMFTDIVPRLKAAYLTECFEDLVCRMMMEFTQLLRVLGVAENYPLYPSMEDFKLKNTYFMDYKLQNNKFLARALTCVLQSQGYCVIIGDDYKAVSKLLNTLGLFVAEENRWCCVRCVQHSYSPYLRLQAVQRSELSSVIANGVECHWPVSIIDIDRRLVCVSLSYPKHRLLKLTRQKEEVKTIIEASGVTVEGRSIKSTKLEMHGCRTDPHVKVFLHQMDLLPREHSVRYGFVRQFLLLQENRAKAFITFVKEVSKPNNTDKQNPISCRWSLSSVRKALDLTADSTYAITLAQAELIQPDIAQFIYETRTA</sequence>
<organism evidence="2 3">
    <name type="scientific">Gnathostoma spinigerum</name>
    <dbReference type="NCBI Taxonomy" id="75299"/>
    <lineage>
        <taxon>Eukaryota</taxon>
        <taxon>Metazoa</taxon>
        <taxon>Ecdysozoa</taxon>
        <taxon>Nematoda</taxon>
        <taxon>Chromadorea</taxon>
        <taxon>Rhabditida</taxon>
        <taxon>Spirurina</taxon>
        <taxon>Gnathostomatomorpha</taxon>
        <taxon>Gnathostomatoidea</taxon>
        <taxon>Gnathostomatidae</taxon>
        <taxon>Gnathostoma</taxon>
    </lineage>
</organism>
<dbReference type="Proteomes" id="UP001608902">
    <property type="component" value="Unassembled WGS sequence"/>
</dbReference>
<dbReference type="PROSITE" id="PS51835">
    <property type="entry name" value="DENN_C9ORF72"/>
    <property type="match status" value="1"/>
</dbReference>
<protein>
    <recommendedName>
        <fullName evidence="4">Folliculin</fullName>
    </recommendedName>
</protein>